<dbReference type="InterPro" id="IPR036390">
    <property type="entry name" value="WH_DNA-bd_sf"/>
</dbReference>
<feature type="domain" description="Cyclic nucleotide-binding" evidence="4">
    <location>
        <begin position="20"/>
        <end position="123"/>
    </location>
</feature>
<dbReference type="InterPro" id="IPR036388">
    <property type="entry name" value="WH-like_DNA-bd_sf"/>
</dbReference>
<dbReference type="GO" id="GO:0003677">
    <property type="term" value="F:DNA binding"/>
    <property type="evidence" value="ECO:0007669"/>
    <property type="project" value="UniProtKB-KW"/>
</dbReference>
<reference evidence="6 7" key="1">
    <citation type="submission" date="2018-03" db="EMBL/GenBank/DDBJ databases">
        <title>Genomic Encyclopedia of Archaeal and Bacterial Type Strains, Phase II (KMG-II): from individual species to whole genera.</title>
        <authorList>
            <person name="Goeker M."/>
        </authorList>
    </citation>
    <scope>NUCLEOTIDE SEQUENCE [LARGE SCALE GENOMIC DNA]</scope>
    <source>
        <strain evidence="6 7">DSM 101533</strain>
    </source>
</reference>
<dbReference type="SUPFAM" id="SSF51206">
    <property type="entry name" value="cAMP-binding domain-like"/>
    <property type="match status" value="1"/>
</dbReference>
<evidence type="ECO:0000256" key="3">
    <source>
        <dbReference type="ARBA" id="ARBA00023163"/>
    </source>
</evidence>
<keyword evidence="3" id="KW-0804">Transcription</keyword>
<dbReference type="Gene3D" id="1.10.10.10">
    <property type="entry name" value="Winged helix-like DNA-binding domain superfamily/Winged helix DNA-binding domain"/>
    <property type="match status" value="1"/>
</dbReference>
<evidence type="ECO:0000313" key="7">
    <source>
        <dbReference type="Proteomes" id="UP000238007"/>
    </source>
</evidence>
<dbReference type="Pfam" id="PF00027">
    <property type="entry name" value="cNMP_binding"/>
    <property type="match status" value="1"/>
</dbReference>
<dbReference type="SMART" id="SM00100">
    <property type="entry name" value="cNMP"/>
    <property type="match status" value="1"/>
</dbReference>
<dbReference type="PROSITE" id="PS51063">
    <property type="entry name" value="HTH_CRP_2"/>
    <property type="match status" value="1"/>
</dbReference>
<dbReference type="PROSITE" id="PS50042">
    <property type="entry name" value="CNMP_BINDING_3"/>
    <property type="match status" value="1"/>
</dbReference>
<dbReference type="SUPFAM" id="SSF46785">
    <property type="entry name" value="Winged helix' DNA-binding domain"/>
    <property type="match status" value="1"/>
</dbReference>
<dbReference type="SMART" id="SM00419">
    <property type="entry name" value="HTH_CRP"/>
    <property type="match status" value="1"/>
</dbReference>
<dbReference type="InterPro" id="IPR014710">
    <property type="entry name" value="RmlC-like_jellyroll"/>
</dbReference>
<dbReference type="InterPro" id="IPR012318">
    <property type="entry name" value="HTH_CRP"/>
</dbReference>
<dbReference type="Proteomes" id="UP000238007">
    <property type="component" value="Unassembled WGS sequence"/>
</dbReference>
<dbReference type="AlphaFoldDB" id="A0A2T0VVA4"/>
<evidence type="ECO:0000259" key="5">
    <source>
        <dbReference type="PROSITE" id="PS51063"/>
    </source>
</evidence>
<evidence type="ECO:0000256" key="1">
    <source>
        <dbReference type="ARBA" id="ARBA00023015"/>
    </source>
</evidence>
<feature type="domain" description="HTH crp-type" evidence="5">
    <location>
        <begin position="154"/>
        <end position="226"/>
    </location>
</feature>
<dbReference type="InterPro" id="IPR018490">
    <property type="entry name" value="cNMP-bd_dom_sf"/>
</dbReference>
<dbReference type="Gene3D" id="2.60.120.10">
    <property type="entry name" value="Jelly Rolls"/>
    <property type="match status" value="1"/>
</dbReference>
<comment type="caution">
    <text evidence="6">The sequence shown here is derived from an EMBL/GenBank/DDBJ whole genome shotgun (WGS) entry which is preliminary data.</text>
</comment>
<dbReference type="GO" id="GO:0005829">
    <property type="term" value="C:cytosol"/>
    <property type="evidence" value="ECO:0007669"/>
    <property type="project" value="TreeGrafter"/>
</dbReference>
<sequence length="237" mass="25449">MNDIQRARAKLSGTLASCSLFLGISDDELSVIAQKMDVITAPRGRLVMQHGDLTSETYFLISGGVIGQLVADNGREILFTEIAVGGYFGELAALDGAARSITISASADCVFAKLSGAKFREILLAHPQTAVNLATDLGARLRRMNERVFDLVVHSVETRVSIRLMQLAQAQEQLIQGGVINDAPTREGMASFVGSNREAVSRAIARLNKAGIIETMHKKVVILDLDRLLVSAEGTAQ</sequence>
<dbReference type="OrthoDB" id="9808528at2"/>
<dbReference type="GO" id="GO:0003700">
    <property type="term" value="F:DNA-binding transcription factor activity"/>
    <property type="evidence" value="ECO:0007669"/>
    <property type="project" value="TreeGrafter"/>
</dbReference>
<protein>
    <submittedName>
        <fullName evidence="6">CRP-like cAMP-binding protein</fullName>
    </submittedName>
</protein>
<dbReference type="PANTHER" id="PTHR24567">
    <property type="entry name" value="CRP FAMILY TRANSCRIPTIONAL REGULATORY PROTEIN"/>
    <property type="match status" value="1"/>
</dbReference>
<dbReference type="InterPro" id="IPR000595">
    <property type="entry name" value="cNMP-bd_dom"/>
</dbReference>
<keyword evidence="7" id="KW-1185">Reference proteome</keyword>
<organism evidence="6 7">
    <name type="scientific">Yoonia maritima</name>
    <dbReference type="NCBI Taxonomy" id="1435347"/>
    <lineage>
        <taxon>Bacteria</taxon>
        <taxon>Pseudomonadati</taxon>
        <taxon>Pseudomonadota</taxon>
        <taxon>Alphaproteobacteria</taxon>
        <taxon>Rhodobacterales</taxon>
        <taxon>Paracoccaceae</taxon>
        <taxon>Yoonia</taxon>
    </lineage>
</organism>
<dbReference type="EMBL" id="PVTP01000012">
    <property type="protein sequence ID" value="PRY75498.1"/>
    <property type="molecule type" value="Genomic_DNA"/>
</dbReference>
<evidence type="ECO:0000256" key="2">
    <source>
        <dbReference type="ARBA" id="ARBA00023125"/>
    </source>
</evidence>
<evidence type="ECO:0000313" key="6">
    <source>
        <dbReference type="EMBL" id="PRY75498.1"/>
    </source>
</evidence>
<accession>A0A2T0VVA4</accession>
<proteinExistence type="predicted"/>
<dbReference type="PANTHER" id="PTHR24567:SF68">
    <property type="entry name" value="DNA-BINDING TRANSCRIPTIONAL DUAL REGULATOR CRP"/>
    <property type="match status" value="1"/>
</dbReference>
<dbReference type="InterPro" id="IPR050397">
    <property type="entry name" value="Env_Response_Regulators"/>
</dbReference>
<dbReference type="CDD" id="cd00038">
    <property type="entry name" value="CAP_ED"/>
    <property type="match status" value="1"/>
</dbReference>
<evidence type="ECO:0000259" key="4">
    <source>
        <dbReference type="PROSITE" id="PS50042"/>
    </source>
</evidence>
<keyword evidence="1" id="KW-0805">Transcription regulation</keyword>
<dbReference type="Pfam" id="PF13545">
    <property type="entry name" value="HTH_Crp_2"/>
    <property type="match status" value="1"/>
</dbReference>
<name>A0A2T0VVA4_9RHOB</name>
<gene>
    <name evidence="6" type="ORF">CLV80_11285</name>
</gene>
<keyword evidence="2" id="KW-0238">DNA-binding</keyword>
<dbReference type="RefSeq" id="WP_106358844.1">
    <property type="nucleotide sequence ID" value="NZ_PVTP01000012.1"/>
</dbReference>